<evidence type="ECO:0000313" key="4">
    <source>
        <dbReference type="Proteomes" id="UP000283678"/>
    </source>
</evidence>
<dbReference type="PANTHER" id="PTHR35803">
    <property type="entry name" value="GLUCAN 1,4-ALPHA-GLUCOSIDASE SUSB-RELATED"/>
    <property type="match status" value="1"/>
</dbReference>
<dbReference type="InterPro" id="IPR052720">
    <property type="entry name" value="Glycosyl_hydrolase_97"/>
</dbReference>
<proteinExistence type="predicted"/>
<dbReference type="AlphaFoldDB" id="A0A412Z539"/>
<dbReference type="InterPro" id="IPR017853">
    <property type="entry name" value="GH"/>
</dbReference>
<dbReference type="Proteomes" id="UP000283678">
    <property type="component" value="Unassembled WGS sequence"/>
</dbReference>
<dbReference type="PANTHER" id="PTHR35803:SF2">
    <property type="entry name" value="RETAINING ALPHA-GALACTOSIDASE"/>
    <property type="match status" value="1"/>
</dbReference>
<feature type="domain" description="Glycosyl-hydrolase 97 catalytic" evidence="1">
    <location>
        <begin position="13"/>
        <end position="158"/>
    </location>
</feature>
<protein>
    <recommendedName>
        <fullName evidence="5">Glycoside hydrolase family 97 protein</fullName>
    </recommendedName>
</protein>
<feature type="domain" description="Glycosyl-hydrolase 97 C-terminal oligomerisation" evidence="2">
    <location>
        <begin position="254"/>
        <end position="349"/>
    </location>
</feature>
<gene>
    <name evidence="3" type="ORF">DWW04_13580</name>
</gene>
<reference evidence="3 4" key="1">
    <citation type="submission" date="2018-08" db="EMBL/GenBank/DDBJ databases">
        <title>A genome reference for cultivated species of the human gut microbiota.</title>
        <authorList>
            <person name="Zou Y."/>
            <person name="Xue W."/>
            <person name="Luo G."/>
        </authorList>
    </citation>
    <scope>NUCLEOTIDE SEQUENCE [LARGE SCALE GENOMIC DNA]</scope>
    <source>
        <strain evidence="3 4">AF14-1AC</strain>
    </source>
</reference>
<evidence type="ECO:0000313" key="3">
    <source>
        <dbReference type="EMBL" id="RGV75084.1"/>
    </source>
</evidence>
<dbReference type="InterPro" id="IPR013785">
    <property type="entry name" value="Aldolase_TIM"/>
</dbReference>
<accession>A0A412Z539</accession>
<dbReference type="EMBL" id="QRZL01000013">
    <property type="protein sequence ID" value="RGV75084.1"/>
    <property type="molecule type" value="Genomic_DNA"/>
</dbReference>
<comment type="caution">
    <text evidence="3">The sequence shown here is derived from an EMBL/GenBank/DDBJ whole genome shotgun (WGS) entry which is preliminary data.</text>
</comment>
<dbReference type="Pfam" id="PF14509">
    <property type="entry name" value="GH97_C"/>
    <property type="match status" value="1"/>
</dbReference>
<sequence length="353" mass="40743">MCAWDHWWSGEVKMEMDVIKEYIDFAEEQGWSYMLIDWQWYGPYNKAHVDITKPAPQLNMPEILEYARSKNVRCWLWLYCTDVNKNDSYKEAFALYEKWGIAGIKIDFMDRDDQEMVNWYHRIIKEAAKHKLMVNFHGAYKPDGIGRTYPNLLTREGVMGGEYSKFSKRVTPEHNVTLAFTRMLAGPMDYTPGGFLNVSMEGFKPKNPTTVPNSRCAELSKFVIYDSPLTVMCEHPKYVLGQPGADFLKIVPTVWDDTRFLDGYPGEYIVMTKRSGKQWFIGAMNNCMKRVVEIETSFLPAGEYEFEYWADAKNADKKPTEVLKKKVRFVAGKSLSIKMVSGGGYVGVFTPVK</sequence>
<dbReference type="Pfam" id="PF10566">
    <property type="entry name" value="Glyco_hydro_97"/>
    <property type="match status" value="1"/>
</dbReference>
<evidence type="ECO:0000259" key="2">
    <source>
        <dbReference type="Pfam" id="PF14509"/>
    </source>
</evidence>
<dbReference type="InterPro" id="IPR019563">
    <property type="entry name" value="GH97_catalytic"/>
</dbReference>
<dbReference type="SUPFAM" id="SSF51445">
    <property type="entry name" value="(Trans)glycosidases"/>
    <property type="match status" value="1"/>
</dbReference>
<evidence type="ECO:0008006" key="5">
    <source>
        <dbReference type="Google" id="ProtNLM"/>
    </source>
</evidence>
<dbReference type="Gene3D" id="3.20.20.70">
    <property type="entry name" value="Aldolase class I"/>
    <property type="match status" value="1"/>
</dbReference>
<evidence type="ECO:0000259" key="1">
    <source>
        <dbReference type="Pfam" id="PF10566"/>
    </source>
</evidence>
<organism evidence="3 4">
    <name type="scientific">Phocaeicola dorei</name>
    <dbReference type="NCBI Taxonomy" id="357276"/>
    <lineage>
        <taxon>Bacteria</taxon>
        <taxon>Pseudomonadati</taxon>
        <taxon>Bacteroidota</taxon>
        <taxon>Bacteroidia</taxon>
        <taxon>Bacteroidales</taxon>
        <taxon>Bacteroidaceae</taxon>
        <taxon>Phocaeicola</taxon>
    </lineage>
</organism>
<dbReference type="InterPro" id="IPR029483">
    <property type="entry name" value="GH97_C"/>
</dbReference>
<name>A0A412Z539_9BACT</name>